<feature type="compositionally biased region" description="Low complexity" evidence="1">
    <location>
        <begin position="864"/>
        <end position="875"/>
    </location>
</feature>
<feature type="region of interest" description="Disordered" evidence="1">
    <location>
        <begin position="29"/>
        <end position="80"/>
    </location>
</feature>
<feature type="region of interest" description="Disordered" evidence="1">
    <location>
        <begin position="383"/>
        <end position="487"/>
    </location>
</feature>
<feature type="compositionally biased region" description="Polar residues" evidence="1">
    <location>
        <begin position="155"/>
        <end position="165"/>
    </location>
</feature>
<feature type="compositionally biased region" description="Low complexity" evidence="1">
    <location>
        <begin position="38"/>
        <end position="60"/>
    </location>
</feature>
<feature type="compositionally biased region" description="Polar residues" evidence="1">
    <location>
        <begin position="577"/>
        <end position="589"/>
    </location>
</feature>
<comment type="caution">
    <text evidence="2">The sequence shown here is derived from an EMBL/GenBank/DDBJ whole genome shotgun (WGS) entry which is preliminary data.</text>
</comment>
<gene>
    <name evidence="2" type="ORF">SUNI508_01873</name>
</gene>
<sequence length="1137" mass="124990">MTTIQNARPEVRTRADSLSRMLELEKQYRMQRLQDIGSTSAPTPPRSATTSSASSAQPNSVLKARRASAHPVVSPPQTPHMMIMKATPRSSGLPSLSISVPPPLTSAVAVRTDEANTISQRPATPTELLKQTGERTKTVTFSDPEEEEGEEARLSDQSSICQSPSWAVYRQNKKKDKKREAAQKKKENERLEKANKKLEKKRLSKAPQEGNPDIPLLATSNRSLSAPELEQHQMLNERSLNRSTSHYPPDSMANHHNLLKQPAADANSKPKSKGLFSGFRFAHSNTTAAQKTELHSRTSMDDSSFLRSGPALGTMQLPGNRGDMAFLNPRKPPSIKSTQSSSAQSHSSQERQTGASRKSFTHGRSHSLLAKLKGPSYLYAKSLEPNEESEPPESVEQVELTNEPSIPSQYPSKPTPVSGVSRILDRQEVRSNRGRQPQAHIPQPRDSSSDYEDAATTNYQYRRIRQPIPDSPVANEGRRRPSKYVDQGRIQYQDTYMAPMPPPRQTSYTAAPNERMPETRRHFPRLSQPLQPVHTQVAVLDQPTPIISPHSDKSYATVYTDAVDKLSERHSPHTDCDQSSACTHRSTIRPNPAKEDESTAESCIEVHDHTPLPDVRHTERQMTASVDAEGSRENGEPHDAAVASTGDQCQSVQEVHIPGRSADCLTFISDSYAPPSLELRSPIEDGQQPPHDVERVINEEAYEDEDPAWAALLLQSPELEEENSAEAVDSETQNGLTEGYGTRDSCDSPTLSAHDPDSYGPILHHLVVSSPAVEHRQKTHSFELPLEDQPVHNISERSSSSTCNDLLHSPSSATTPDISRPQSRNGTLADVPRPSTTSPELGDWRPSKKFHRSKLMDFSSMESTGQTGQNTTLLQDASSDGKTSLTFVAGHPHNEKDNPASNNIVKSPTIMASRSSVIYEGPLVEEEEEGDMTPPAKRLPLPLKTHSAIELATGSSLTSRRYKPSHLENNGAVVSSISLPNSPPPELDLEAPAPRRSALKATRSNSSSSQHSSNAHATSAAYLQEARKTATSHAVRPMYPPRNSAPSFRNGMPSDIKGDSMAKMLVQCCNCHFFHDMPSRVYECMAKPDSIVEDKQLGVSAAITTTVKCPWCAHGMTMQCCSGYTALIFLKEKLHGK</sequence>
<feature type="compositionally biased region" description="Polar residues" evidence="1">
    <location>
        <begin position="876"/>
        <end position="886"/>
    </location>
</feature>
<feature type="compositionally biased region" description="Low complexity" evidence="1">
    <location>
        <begin position="1001"/>
        <end position="1021"/>
    </location>
</feature>
<dbReference type="EMBL" id="JARVKF010000407">
    <property type="protein sequence ID" value="KAK9416456.1"/>
    <property type="molecule type" value="Genomic_DNA"/>
</dbReference>
<feature type="compositionally biased region" description="Low complexity" evidence="1">
    <location>
        <begin position="334"/>
        <end position="352"/>
    </location>
</feature>
<feature type="compositionally biased region" description="Basic and acidic residues" evidence="1">
    <location>
        <begin position="178"/>
        <end position="197"/>
    </location>
</feature>
<evidence type="ECO:0000313" key="2">
    <source>
        <dbReference type="EMBL" id="KAK9416456.1"/>
    </source>
</evidence>
<feature type="region of interest" description="Disordered" evidence="1">
    <location>
        <begin position="288"/>
        <end position="365"/>
    </location>
</feature>
<feature type="region of interest" description="Disordered" evidence="1">
    <location>
        <begin position="782"/>
        <end position="904"/>
    </location>
</feature>
<organism evidence="2 3">
    <name type="scientific">Seiridium unicorne</name>
    <dbReference type="NCBI Taxonomy" id="138068"/>
    <lineage>
        <taxon>Eukaryota</taxon>
        <taxon>Fungi</taxon>
        <taxon>Dikarya</taxon>
        <taxon>Ascomycota</taxon>
        <taxon>Pezizomycotina</taxon>
        <taxon>Sordariomycetes</taxon>
        <taxon>Xylariomycetidae</taxon>
        <taxon>Amphisphaeriales</taxon>
        <taxon>Sporocadaceae</taxon>
        <taxon>Seiridium</taxon>
    </lineage>
</organism>
<evidence type="ECO:0000313" key="3">
    <source>
        <dbReference type="Proteomes" id="UP001408356"/>
    </source>
</evidence>
<keyword evidence="3" id="KW-1185">Reference proteome</keyword>
<feature type="region of interest" description="Disordered" evidence="1">
    <location>
        <begin position="113"/>
        <end position="218"/>
    </location>
</feature>
<feature type="compositionally biased region" description="Polar residues" evidence="1">
    <location>
        <begin position="402"/>
        <end position="412"/>
    </location>
</feature>
<feature type="region of interest" description="Disordered" evidence="1">
    <location>
        <begin position="719"/>
        <end position="757"/>
    </location>
</feature>
<evidence type="ECO:0000256" key="1">
    <source>
        <dbReference type="SAM" id="MobiDB-lite"/>
    </source>
</evidence>
<feature type="region of interest" description="Disordered" evidence="1">
    <location>
        <begin position="569"/>
        <end position="600"/>
    </location>
</feature>
<feature type="compositionally biased region" description="Polar residues" evidence="1">
    <location>
        <begin position="796"/>
        <end position="826"/>
    </location>
</feature>
<accession>A0ABR2UQ72</accession>
<feature type="region of interest" description="Disordered" evidence="1">
    <location>
        <begin position="974"/>
        <end position="1050"/>
    </location>
</feature>
<reference evidence="2 3" key="1">
    <citation type="journal article" date="2024" name="J. Plant Pathol.">
        <title>Sequence and assembly of the genome of Seiridium unicorne, isolate CBS 538.82, causal agent of cypress canker disease.</title>
        <authorList>
            <person name="Scali E."/>
            <person name="Rocca G.D."/>
            <person name="Danti R."/>
            <person name="Garbelotto M."/>
            <person name="Barberini S."/>
            <person name="Baroncelli R."/>
            <person name="Emiliani G."/>
        </authorList>
    </citation>
    <scope>NUCLEOTIDE SEQUENCE [LARGE SCALE GENOMIC DNA]</scope>
    <source>
        <strain evidence="2 3">BM-138-508</strain>
    </source>
</reference>
<proteinExistence type="predicted"/>
<dbReference type="Proteomes" id="UP001408356">
    <property type="component" value="Unassembled WGS sequence"/>
</dbReference>
<protein>
    <submittedName>
        <fullName evidence="2">Uncharacterized protein</fullName>
    </submittedName>
</protein>
<name>A0ABR2UQ72_9PEZI</name>